<dbReference type="AlphaFoldDB" id="A0A1I8B7M6"/>
<sequence>MVINSEFLKSSEEKLRSYLCVQDNVFEMCKKVAMEINNENNQSTERKRIRIENDQEKERAEELSECNVEEDIGIL</sequence>
<keyword evidence="1" id="KW-1185">Reference proteome</keyword>
<protein>
    <submittedName>
        <fullName evidence="2">Uncharacterized protein</fullName>
    </submittedName>
</protein>
<organism evidence="1 2">
    <name type="scientific">Meloidogyne hapla</name>
    <name type="common">Root-knot nematode worm</name>
    <dbReference type="NCBI Taxonomy" id="6305"/>
    <lineage>
        <taxon>Eukaryota</taxon>
        <taxon>Metazoa</taxon>
        <taxon>Ecdysozoa</taxon>
        <taxon>Nematoda</taxon>
        <taxon>Chromadorea</taxon>
        <taxon>Rhabditida</taxon>
        <taxon>Tylenchina</taxon>
        <taxon>Tylenchomorpha</taxon>
        <taxon>Tylenchoidea</taxon>
        <taxon>Meloidogynidae</taxon>
        <taxon>Meloidogyninae</taxon>
        <taxon>Meloidogyne</taxon>
    </lineage>
</organism>
<dbReference type="Proteomes" id="UP000095281">
    <property type="component" value="Unplaced"/>
</dbReference>
<evidence type="ECO:0000313" key="2">
    <source>
        <dbReference type="WBParaSite" id="MhA1_Contig1548.frz3.gene4"/>
    </source>
</evidence>
<proteinExistence type="predicted"/>
<dbReference type="WBParaSite" id="MhA1_Contig1548.frz3.gene4">
    <property type="protein sequence ID" value="MhA1_Contig1548.frz3.gene4"/>
    <property type="gene ID" value="MhA1_Contig1548.frz3.gene4"/>
</dbReference>
<name>A0A1I8B7M6_MELHA</name>
<evidence type="ECO:0000313" key="1">
    <source>
        <dbReference type="Proteomes" id="UP000095281"/>
    </source>
</evidence>
<accession>A0A1I8B7M6</accession>
<reference evidence="2" key="1">
    <citation type="submission" date="2016-11" db="UniProtKB">
        <authorList>
            <consortium name="WormBaseParasite"/>
        </authorList>
    </citation>
    <scope>IDENTIFICATION</scope>
</reference>